<organism evidence="3">
    <name type="scientific">hydrothermal vent metagenome</name>
    <dbReference type="NCBI Taxonomy" id="652676"/>
    <lineage>
        <taxon>unclassified sequences</taxon>
        <taxon>metagenomes</taxon>
        <taxon>ecological metagenomes</taxon>
    </lineage>
</organism>
<feature type="transmembrane region" description="Helical" evidence="2">
    <location>
        <begin position="6"/>
        <end position="26"/>
    </location>
</feature>
<keyword evidence="2" id="KW-1133">Transmembrane helix</keyword>
<accession>A0A3B0U1V0</accession>
<evidence type="ECO:0000256" key="1">
    <source>
        <dbReference type="SAM" id="MobiDB-lite"/>
    </source>
</evidence>
<evidence type="ECO:0000313" key="3">
    <source>
        <dbReference type="EMBL" id="VAW18399.1"/>
    </source>
</evidence>
<dbReference type="AlphaFoldDB" id="A0A3B0U1V0"/>
<gene>
    <name evidence="3" type="ORF">MNBD_ALPHA11-556</name>
</gene>
<keyword evidence="2" id="KW-0472">Membrane</keyword>
<keyword evidence="2" id="KW-0812">Transmembrane</keyword>
<feature type="region of interest" description="Disordered" evidence="1">
    <location>
        <begin position="56"/>
        <end position="86"/>
    </location>
</feature>
<reference evidence="3" key="1">
    <citation type="submission" date="2018-06" db="EMBL/GenBank/DDBJ databases">
        <authorList>
            <person name="Zhirakovskaya E."/>
        </authorList>
    </citation>
    <scope>NUCLEOTIDE SEQUENCE</scope>
</reference>
<sequence>MTGIIIRLLTYVIIGAAIYFGIRRIINDWREQFKKDDREVRERDLRERDRPDVVELKKDQDGVFRPGDKSNADKTNAEKNEKDKSD</sequence>
<name>A0A3B0U1V0_9ZZZZ</name>
<dbReference type="EMBL" id="UOEQ01000172">
    <property type="protein sequence ID" value="VAW18399.1"/>
    <property type="molecule type" value="Genomic_DNA"/>
</dbReference>
<proteinExistence type="predicted"/>
<evidence type="ECO:0000256" key="2">
    <source>
        <dbReference type="SAM" id="Phobius"/>
    </source>
</evidence>
<protein>
    <submittedName>
        <fullName evidence="3">Uncharacterized protein</fullName>
    </submittedName>
</protein>